<evidence type="ECO:0000313" key="1">
    <source>
        <dbReference type="EMBL" id="GAA5193127.1"/>
    </source>
</evidence>
<protein>
    <recommendedName>
        <fullName evidence="3">SGNH hydrolase-type esterase domain-containing protein</fullName>
    </recommendedName>
</protein>
<sequence>MKAAAAANGATYLDIGQPLWGHPEFLAADGIHPDDAGHAAIYAAVKQGVAAVPGVKHG</sequence>
<dbReference type="RefSeq" id="WP_345448806.1">
    <property type="nucleotide sequence ID" value="NZ_BAABKK010000010.1"/>
</dbReference>
<organism evidence="1 2">
    <name type="scientific">Arthrobacter gyeryongensis</name>
    <dbReference type="NCBI Taxonomy" id="1650592"/>
    <lineage>
        <taxon>Bacteria</taxon>
        <taxon>Bacillati</taxon>
        <taxon>Actinomycetota</taxon>
        <taxon>Actinomycetes</taxon>
        <taxon>Micrococcales</taxon>
        <taxon>Micrococcaceae</taxon>
        <taxon>Arthrobacter</taxon>
    </lineage>
</organism>
<dbReference type="Proteomes" id="UP001500200">
    <property type="component" value="Unassembled WGS sequence"/>
</dbReference>
<keyword evidence="2" id="KW-1185">Reference proteome</keyword>
<proteinExistence type="predicted"/>
<reference evidence="2" key="1">
    <citation type="journal article" date="2019" name="Int. J. Syst. Evol. Microbiol.">
        <title>The Global Catalogue of Microorganisms (GCM) 10K type strain sequencing project: providing services to taxonomists for standard genome sequencing and annotation.</title>
        <authorList>
            <consortium name="The Broad Institute Genomics Platform"/>
            <consortium name="The Broad Institute Genome Sequencing Center for Infectious Disease"/>
            <person name="Wu L."/>
            <person name="Ma J."/>
        </authorList>
    </citation>
    <scope>NUCLEOTIDE SEQUENCE [LARGE SCALE GENOMIC DNA]</scope>
    <source>
        <strain evidence="2">JCM 18514</strain>
    </source>
</reference>
<evidence type="ECO:0008006" key="3">
    <source>
        <dbReference type="Google" id="ProtNLM"/>
    </source>
</evidence>
<name>A0ABP9SCI1_9MICC</name>
<dbReference type="SUPFAM" id="SSF52266">
    <property type="entry name" value="SGNH hydrolase"/>
    <property type="match status" value="1"/>
</dbReference>
<comment type="caution">
    <text evidence="1">The sequence shown here is derived from an EMBL/GenBank/DDBJ whole genome shotgun (WGS) entry which is preliminary data.</text>
</comment>
<dbReference type="InterPro" id="IPR036514">
    <property type="entry name" value="SGNH_hydro_sf"/>
</dbReference>
<dbReference type="Gene3D" id="3.40.50.1110">
    <property type="entry name" value="SGNH hydrolase"/>
    <property type="match status" value="1"/>
</dbReference>
<dbReference type="EMBL" id="BAABKK010000010">
    <property type="protein sequence ID" value="GAA5193127.1"/>
    <property type="molecule type" value="Genomic_DNA"/>
</dbReference>
<evidence type="ECO:0000313" key="2">
    <source>
        <dbReference type="Proteomes" id="UP001500200"/>
    </source>
</evidence>
<accession>A0ABP9SCI1</accession>
<gene>
    <name evidence="1" type="ORF">GCM10023346_17000</name>
</gene>